<keyword evidence="2" id="KW-0732">Signal</keyword>
<feature type="signal peptide" evidence="2">
    <location>
        <begin position="1"/>
        <end position="25"/>
    </location>
</feature>
<dbReference type="Pfam" id="PF04371">
    <property type="entry name" value="PAD_porph"/>
    <property type="match status" value="1"/>
</dbReference>
<evidence type="ECO:0000256" key="2">
    <source>
        <dbReference type="SAM" id="SignalP"/>
    </source>
</evidence>
<dbReference type="SUPFAM" id="SSF55909">
    <property type="entry name" value="Pentein"/>
    <property type="match status" value="1"/>
</dbReference>
<name>A0ABW4R895_9RHOB</name>
<sequence>MSRRKLIQMMATLGGAPALMQPALAQTAGAQRGGARAAGFFYPEETVPHERTFMQWPVSRRVYDDEDFLYDLQDCIAEIASTIFEFEPVVIMAAAEHHRDIRRRVASGVALWDIPTDDLWCRDSGPAFVVDGKGGLALTQFNFNGWGNKQTHENDGRIAALVAERLGLRVFDAGLVGEAGGVETDGQGTLIAHESSFINPNRNRGTKAQIEAMLLDTMGAEKVIWAPGIVGADITDYHIDALARFVQPGKVVIQMGEKIDRDDPWSKAAFETHAILAGATDARGRRLDLVTVPEPDDIRIDSDDFVSSYVNYYVCNDAVIAAAFGDTDSDSEAAKILAGLYPDREVVTLNIDPLGEVGGGIHCATHEQPQI</sequence>
<dbReference type="PANTHER" id="PTHR31377:SF0">
    <property type="entry name" value="AGMATINE DEIMINASE-RELATED"/>
    <property type="match status" value="1"/>
</dbReference>
<dbReference type="PANTHER" id="PTHR31377">
    <property type="entry name" value="AGMATINE DEIMINASE-RELATED"/>
    <property type="match status" value="1"/>
</dbReference>
<protein>
    <submittedName>
        <fullName evidence="3">Agmatine/peptidylarginine deiminase</fullName>
    </submittedName>
</protein>
<proteinExistence type="predicted"/>
<evidence type="ECO:0000313" key="4">
    <source>
        <dbReference type="Proteomes" id="UP001597213"/>
    </source>
</evidence>
<dbReference type="RefSeq" id="WP_379142611.1">
    <property type="nucleotide sequence ID" value="NZ_JBHUEN010000030.1"/>
</dbReference>
<evidence type="ECO:0000256" key="1">
    <source>
        <dbReference type="ARBA" id="ARBA00022801"/>
    </source>
</evidence>
<dbReference type="Gene3D" id="3.75.10.10">
    <property type="entry name" value="L-arginine/glycine Amidinotransferase, Chain A"/>
    <property type="match status" value="1"/>
</dbReference>
<dbReference type="InterPro" id="IPR007466">
    <property type="entry name" value="Peptidyl-Arg-deiminase_porph"/>
</dbReference>
<reference evidence="4" key="1">
    <citation type="journal article" date="2019" name="Int. J. Syst. Evol. Microbiol.">
        <title>The Global Catalogue of Microorganisms (GCM) 10K type strain sequencing project: providing services to taxonomists for standard genome sequencing and annotation.</title>
        <authorList>
            <consortium name="The Broad Institute Genomics Platform"/>
            <consortium name="The Broad Institute Genome Sequencing Center for Infectious Disease"/>
            <person name="Wu L."/>
            <person name="Ma J."/>
        </authorList>
    </citation>
    <scope>NUCLEOTIDE SEQUENCE [LARGE SCALE GENOMIC DNA]</scope>
    <source>
        <strain evidence="4">CCUG 56029</strain>
    </source>
</reference>
<accession>A0ABW4R895</accession>
<dbReference type="EMBL" id="JBHUEN010000030">
    <property type="protein sequence ID" value="MFD1882173.1"/>
    <property type="molecule type" value="Genomic_DNA"/>
</dbReference>
<dbReference type="Proteomes" id="UP001597213">
    <property type="component" value="Unassembled WGS sequence"/>
</dbReference>
<gene>
    <name evidence="3" type="ORF">ACFSCT_10655</name>
</gene>
<evidence type="ECO:0000313" key="3">
    <source>
        <dbReference type="EMBL" id="MFD1882173.1"/>
    </source>
</evidence>
<organism evidence="3 4">
    <name type="scientific">Paracoccus pacificus</name>
    <dbReference type="NCBI Taxonomy" id="1463598"/>
    <lineage>
        <taxon>Bacteria</taxon>
        <taxon>Pseudomonadati</taxon>
        <taxon>Pseudomonadota</taxon>
        <taxon>Alphaproteobacteria</taxon>
        <taxon>Rhodobacterales</taxon>
        <taxon>Paracoccaceae</taxon>
        <taxon>Paracoccus</taxon>
    </lineage>
</organism>
<feature type="chain" id="PRO_5045104280" evidence="2">
    <location>
        <begin position="26"/>
        <end position="371"/>
    </location>
</feature>
<keyword evidence="4" id="KW-1185">Reference proteome</keyword>
<keyword evidence="1" id="KW-0378">Hydrolase</keyword>
<comment type="caution">
    <text evidence="3">The sequence shown here is derived from an EMBL/GenBank/DDBJ whole genome shotgun (WGS) entry which is preliminary data.</text>
</comment>